<dbReference type="InterPro" id="IPR023198">
    <property type="entry name" value="PGP-like_dom2"/>
</dbReference>
<sequence length="322" mass="36377">MPSYYISSNFKDDTQVILISQHFFTAQPHFSIIPSHPKSILSYIPPIPLYSTPAQLINTLQVVSPLQAILDYELSLAIPPGWVNHSISSTAPTGTWQALERGEILLDSHFFRAFHKDLHNPELWRSFYQNKRKPIHIFPTLCFFKRPYPNTPIPPLPEMDVEALFWSMMRASRHQDPWMYPALNKLKKSGKYIIAALSNTVIFPPSHPYSSHTNTIHAFFDVFISSAHVGLRKPEPEIYYLALRAVDEFSRNSGRGEVQADDVLFLDDIGENLKAGRRTGFRTLKVGLGRAFEAVDELEAITGLELGGSHPLVAVEPKIPSS</sequence>
<dbReference type="AlphaFoldDB" id="A0A8H8R791"/>
<dbReference type="EMBL" id="QGMH01000015">
    <property type="protein sequence ID" value="TVY29649.1"/>
    <property type="molecule type" value="Genomic_DNA"/>
</dbReference>
<dbReference type="PANTHER" id="PTHR47829">
    <property type="entry name" value="HYDROLASE, PUTATIVE (AFU_ORTHOLOGUE AFUA_1G12880)-RELATED"/>
    <property type="match status" value="1"/>
</dbReference>
<dbReference type="InterPro" id="IPR052898">
    <property type="entry name" value="ACAD10-like"/>
</dbReference>
<dbReference type="GeneID" id="41981094"/>
<name>A0A8H8R791_9HELO</name>
<dbReference type="Proteomes" id="UP000431533">
    <property type="component" value="Unassembled WGS sequence"/>
</dbReference>
<dbReference type="Pfam" id="PF00702">
    <property type="entry name" value="Hydrolase"/>
    <property type="match status" value="1"/>
</dbReference>
<dbReference type="Gene3D" id="3.40.50.1000">
    <property type="entry name" value="HAD superfamily/HAD-like"/>
    <property type="match status" value="1"/>
</dbReference>
<proteinExistence type="predicted"/>
<comment type="caution">
    <text evidence="1">The sequence shown here is derived from an EMBL/GenBank/DDBJ whole genome shotgun (WGS) entry which is preliminary data.</text>
</comment>
<dbReference type="Gene3D" id="1.10.150.240">
    <property type="entry name" value="Putative phosphatase, domain 2"/>
    <property type="match status" value="1"/>
</dbReference>
<evidence type="ECO:0000313" key="2">
    <source>
        <dbReference type="Proteomes" id="UP000431533"/>
    </source>
</evidence>
<dbReference type="PANTHER" id="PTHR47829:SF1">
    <property type="entry name" value="HAD FAMILY PHOSPHATASE"/>
    <property type="match status" value="1"/>
</dbReference>
<reference evidence="1 2" key="1">
    <citation type="submission" date="2018-05" db="EMBL/GenBank/DDBJ databases">
        <title>Genome sequencing and assembly of the regulated plant pathogen Lachnellula willkommii and related sister species for the development of diagnostic species identification markers.</title>
        <authorList>
            <person name="Giroux E."/>
            <person name="Bilodeau G."/>
        </authorList>
    </citation>
    <scope>NUCLEOTIDE SEQUENCE [LARGE SCALE GENOMIC DNA]</scope>
    <source>
        <strain evidence="1 2">CBS 185.66</strain>
    </source>
</reference>
<dbReference type="InterPro" id="IPR023214">
    <property type="entry name" value="HAD_sf"/>
</dbReference>
<organism evidence="1 2">
    <name type="scientific">Lachnellula hyalina</name>
    <dbReference type="NCBI Taxonomy" id="1316788"/>
    <lineage>
        <taxon>Eukaryota</taxon>
        <taxon>Fungi</taxon>
        <taxon>Dikarya</taxon>
        <taxon>Ascomycota</taxon>
        <taxon>Pezizomycotina</taxon>
        <taxon>Leotiomycetes</taxon>
        <taxon>Helotiales</taxon>
        <taxon>Lachnaceae</taxon>
        <taxon>Lachnellula</taxon>
    </lineage>
</organism>
<evidence type="ECO:0000313" key="1">
    <source>
        <dbReference type="EMBL" id="TVY29649.1"/>
    </source>
</evidence>
<protein>
    <submittedName>
        <fullName evidence="1">Acyl-CoA dehydrogenase family member 10</fullName>
    </submittedName>
</protein>
<gene>
    <name evidence="1" type="primary">Acad10</name>
    <name evidence="1" type="ORF">LHYA1_G000896</name>
</gene>
<dbReference type="OrthoDB" id="1694274at2759"/>
<keyword evidence="2" id="KW-1185">Reference proteome</keyword>
<feature type="non-terminal residue" evidence="1">
    <location>
        <position position="1"/>
    </location>
</feature>
<dbReference type="SUPFAM" id="SSF56784">
    <property type="entry name" value="HAD-like"/>
    <property type="match status" value="1"/>
</dbReference>
<dbReference type="RefSeq" id="XP_031008436.1">
    <property type="nucleotide sequence ID" value="XM_031145885.1"/>
</dbReference>
<accession>A0A8H8R791</accession>
<dbReference type="InterPro" id="IPR036412">
    <property type="entry name" value="HAD-like_sf"/>
</dbReference>